<keyword evidence="3 5" id="KW-0697">Rotamase</keyword>
<feature type="domain" description="PpiC" evidence="6">
    <location>
        <begin position="138"/>
        <end position="227"/>
    </location>
</feature>
<protein>
    <recommendedName>
        <fullName evidence="5">Foldase protein PrsA</fullName>
        <ecNumber evidence="5">5.2.1.8</ecNumber>
    </recommendedName>
</protein>
<keyword evidence="5" id="KW-1003">Cell membrane</keyword>
<keyword evidence="4 5" id="KW-0413">Isomerase</keyword>
<dbReference type="Proteomes" id="UP000247978">
    <property type="component" value="Unassembled WGS sequence"/>
</dbReference>
<dbReference type="PROSITE" id="PS01096">
    <property type="entry name" value="PPIC_PPIASE_1"/>
    <property type="match status" value="1"/>
</dbReference>
<dbReference type="EMBL" id="QJJQ01000006">
    <property type="protein sequence ID" value="PXW87031.1"/>
    <property type="molecule type" value="Genomic_DNA"/>
</dbReference>
<keyword evidence="8" id="KW-1185">Reference proteome</keyword>
<comment type="similarity">
    <text evidence="5">Belongs to the PrsA family.</text>
</comment>
<organism evidence="7 8">
    <name type="scientific">Pseudogracilibacillus auburnensis</name>
    <dbReference type="NCBI Taxonomy" id="1494959"/>
    <lineage>
        <taxon>Bacteria</taxon>
        <taxon>Bacillati</taxon>
        <taxon>Bacillota</taxon>
        <taxon>Bacilli</taxon>
        <taxon>Bacillales</taxon>
        <taxon>Bacillaceae</taxon>
        <taxon>Pseudogracilibacillus</taxon>
    </lineage>
</organism>
<comment type="subcellular location">
    <subcellularLocation>
        <location evidence="5">Cell membrane</location>
        <topology evidence="5">Lipid-anchor</topology>
    </subcellularLocation>
</comment>
<dbReference type="GO" id="GO:0006457">
    <property type="term" value="P:protein folding"/>
    <property type="evidence" value="ECO:0007669"/>
    <property type="project" value="UniProtKB-UniRule"/>
</dbReference>
<dbReference type="OrthoDB" id="14196at2"/>
<dbReference type="PANTHER" id="PTHR47245">
    <property type="entry name" value="PEPTIDYLPROLYL ISOMERASE"/>
    <property type="match status" value="1"/>
</dbReference>
<dbReference type="InterPro" id="IPR050245">
    <property type="entry name" value="PrsA_foldase"/>
</dbReference>
<dbReference type="EC" id="5.2.1.8" evidence="5"/>
<proteinExistence type="inferred from homology"/>
<reference evidence="7 8" key="1">
    <citation type="submission" date="2018-05" db="EMBL/GenBank/DDBJ databases">
        <title>Genomic Encyclopedia of Type Strains, Phase IV (KMG-IV): sequencing the most valuable type-strain genomes for metagenomic binning, comparative biology and taxonomic classification.</title>
        <authorList>
            <person name="Goeker M."/>
        </authorList>
    </citation>
    <scope>NUCLEOTIDE SEQUENCE [LARGE SCALE GENOMIC DNA]</scope>
    <source>
        <strain evidence="7 8">DSM 28556</strain>
    </source>
</reference>
<keyword evidence="5" id="KW-0449">Lipoprotein</keyword>
<sequence>MKKIIVAASLTIGLVGLTACGGTKDNSETVVKTSAGDVTKEQFYNELKNRNGAEVLRELITITVLEDKYEVTDKQIEDELDKIKEQVGEDYEDVLKAQGLTEEDLKKDIKNSLLQEAAITEDIEVTDEEVKQYYDRLKTEIEARHILVEDEETAKEVKKKLDKGEDFAKLAKEYSSDGSAEEGGNLGYFSVGAMVPEFEDAAFSMDVGEISDPVQSPFGFHIIEVTDKKEMKEDIGSLEEKEEEIRRTIMERKIDPEEAMEKINKIIEDTKIDIKLDEFKDIFEEGQGLG</sequence>
<dbReference type="Pfam" id="PF13616">
    <property type="entry name" value="Rotamase_3"/>
    <property type="match status" value="1"/>
</dbReference>
<comment type="caution">
    <text evidence="7">The sequence shown here is derived from an EMBL/GenBank/DDBJ whole genome shotgun (WGS) entry which is preliminary data.</text>
</comment>
<evidence type="ECO:0000256" key="5">
    <source>
        <dbReference type="HAMAP-Rule" id="MF_01145"/>
    </source>
</evidence>
<gene>
    <name evidence="5" type="primary">prsA</name>
    <name evidence="7" type="ORF">DFR56_10699</name>
</gene>
<dbReference type="Gene3D" id="3.10.50.40">
    <property type="match status" value="1"/>
</dbReference>
<evidence type="ECO:0000256" key="4">
    <source>
        <dbReference type="ARBA" id="ARBA00023235"/>
    </source>
</evidence>
<dbReference type="InterPro" id="IPR023059">
    <property type="entry name" value="Foldase_PrsA"/>
</dbReference>
<keyword evidence="2 5" id="KW-0732">Signal</keyword>
<name>A0A2V3W1Q8_9BACI</name>
<accession>A0A2V3W1Q8</accession>
<dbReference type="HAMAP" id="MF_01145">
    <property type="entry name" value="Foldase_PrsA"/>
    <property type="match status" value="1"/>
</dbReference>
<keyword evidence="5" id="KW-0564">Palmitate</keyword>
<keyword evidence="5" id="KW-0472">Membrane</keyword>
<dbReference type="InterPro" id="IPR046357">
    <property type="entry name" value="PPIase_dom_sf"/>
</dbReference>
<dbReference type="RefSeq" id="WP_110395265.1">
    <property type="nucleotide sequence ID" value="NZ_JBHUHB010000001.1"/>
</dbReference>
<evidence type="ECO:0000256" key="1">
    <source>
        <dbReference type="ARBA" id="ARBA00000971"/>
    </source>
</evidence>
<comment type="function">
    <text evidence="5">Plays a major role in protein secretion by helping the post-translocational extracellular folding of several secreted proteins.</text>
</comment>
<evidence type="ECO:0000256" key="2">
    <source>
        <dbReference type="ARBA" id="ARBA00022729"/>
    </source>
</evidence>
<evidence type="ECO:0000256" key="3">
    <source>
        <dbReference type="ARBA" id="ARBA00023110"/>
    </source>
</evidence>
<dbReference type="SUPFAM" id="SSF54534">
    <property type="entry name" value="FKBP-like"/>
    <property type="match status" value="1"/>
</dbReference>
<evidence type="ECO:0000313" key="7">
    <source>
        <dbReference type="EMBL" id="PXW87031.1"/>
    </source>
</evidence>
<evidence type="ECO:0000259" key="6">
    <source>
        <dbReference type="PROSITE" id="PS50198"/>
    </source>
</evidence>
<dbReference type="GO" id="GO:0005886">
    <property type="term" value="C:plasma membrane"/>
    <property type="evidence" value="ECO:0007669"/>
    <property type="project" value="UniProtKB-SubCell"/>
</dbReference>
<dbReference type="InterPro" id="IPR023058">
    <property type="entry name" value="PPIase_PpiC_CS"/>
</dbReference>
<evidence type="ECO:0000313" key="8">
    <source>
        <dbReference type="Proteomes" id="UP000247978"/>
    </source>
</evidence>
<dbReference type="GO" id="GO:0003755">
    <property type="term" value="F:peptidyl-prolyl cis-trans isomerase activity"/>
    <property type="evidence" value="ECO:0007669"/>
    <property type="project" value="UniProtKB-UniRule"/>
</dbReference>
<dbReference type="InterPro" id="IPR000297">
    <property type="entry name" value="PPIase_PpiC"/>
</dbReference>
<comment type="catalytic activity">
    <reaction evidence="1 5">
        <text>[protein]-peptidylproline (omega=180) = [protein]-peptidylproline (omega=0)</text>
        <dbReference type="Rhea" id="RHEA:16237"/>
        <dbReference type="Rhea" id="RHEA-COMP:10747"/>
        <dbReference type="Rhea" id="RHEA-COMP:10748"/>
        <dbReference type="ChEBI" id="CHEBI:83833"/>
        <dbReference type="ChEBI" id="CHEBI:83834"/>
        <dbReference type="EC" id="5.2.1.8"/>
    </reaction>
</comment>
<dbReference type="PROSITE" id="PS51257">
    <property type="entry name" value="PROKAR_LIPOPROTEIN"/>
    <property type="match status" value="1"/>
</dbReference>
<dbReference type="PROSITE" id="PS50198">
    <property type="entry name" value="PPIC_PPIASE_2"/>
    <property type="match status" value="1"/>
</dbReference>
<dbReference type="AlphaFoldDB" id="A0A2V3W1Q8"/>
<dbReference type="PANTHER" id="PTHR47245:SF1">
    <property type="entry name" value="FOLDASE PROTEIN PRSA"/>
    <property type="match status" value="1"/>
</dbReference>